<dbReference type="EMBL" id="OZ034836">
    <property type="protein sequence ID" value="CAL1677486.1"/>
    <property type="molecule type" value="Genomic_DNA"/>
</dbReference>
<evidence type="ECO:0000313" key="1">
    <source>
        <dbReference type="EMBL" id="CAL1677486.1"/>
    </source>
</evidence>
<reference evidence="1" key="1">
    <citation type="submission" date="2024-04" db="EMBL/GenBank/DDBJ databases">
        <authorList>
            <consortium name="Molecular Ecology Group"/>
        </authorList>
    </citation>
    <scope>NUCLEOTIDE SEQUENCE</scope>
</reference>
<accession>A0AAV2NDQ4</accession>
<gene>
    <name evidence="1" type="ORF">LPLAT_LOCUS3512</name>
</gene>
<keyword evidence="2" id="KW-1185">Reference proteome</keyword>
<proteinExistence type="predicted"/>
<sequence>MEQFKTGGSKSEIRPLTGIEENILLILPSSIGLPSVWDSDQSLEICKENATVADIEHTMETNNNIRGYRQQYTC</sequence>
<dbReference type="Proteomes" id="UP001497644">
    <property type="component" value="Chromosome 13"/>
</dbReference>
<name>A0AAV2NDQ4_9HYME</name>
<dbReference type="AlphaFoldDB" id="A0AAV2NDQ4"/>
<protein>
    <submittedName>
        <fullName evidence="1">Uncharacterized protein</fullName>
    </submittedName>
</protein>
<organism evidence="1 2">
    <name type="scientific">Lasius platythorax</name>
    <dbReference type="NCBI Taxonomy" id="488582"/>
    <lineage>
        <taxon>Eukaryota</taxon>
        <taxon>Metazoa</taxon>
        <taxon>Ecdysozoa</taxon>
        <taxon>Arthropoda</taxon>
        <taxon>Hexapoda</taxon>
        <taxon>Insecta</taxon>
        <taxon>Pterygota</taxon>
        <taxon>Neoptera</taxon>
        <taxon>Endopterygota</taxon>
        <taxon>Hymenoptera</taxon>
        <taxon>Apocrita</taxon>
        <taxon>Aculeata</taxon>
        <taxon>Formicoidea</taxon>
        <taxon>Formicidae</taxon>
        <taxon>Formicinae</taxon>
        <taxon>Lasius</taxon>
        <taxon>Lasius</taxon>
    </lineage>
</organism>
<evidence type="ECO:0000313" key="2">
    <source>
        <dbReference type="Proteomes" id="UP001497644"/>
    </source>
</evidence>